<reference evidence="1" key="1">
    <citation type="submission" date="2022-06" db="EMBL/GenBank/DDBJ databases">
        <title>Lutimaribacter sp. EGI FJ00013, a novel bacterium isolated from a salt lake sediment enrichment.</title>
        <authorList>
            <person name="Gao L."/>
            <person name="Fang B.-Z."/>
            <person name="Li W.-J."/>
        </authorList>
    </citation>
    <scope>NUCLEOTIDE SEQUENCE</scope>
    <source>
        <strain evidence="1">EGI FJ00013</strain>
    </source>
</reference>
<dbReference type="EMBL" id="JAMQGO010000002">
    <property type="protein sequence ID" value="MCM2561701.1"/>
    <property type="molecule type" value="Genomic_DNA"/>
</dbReference>
<dbReference type="Proteomes" id="UP001203036">
    <property type="component" value="Unassembled WGS sequence"/>
</dbReference>
<evidence type="ECO:0000313" key="2">
    <source>
        <dbReference type="Proteomes" id="UP001203036"/>
    </source>
</evidence>
<sequence length="332" mass="35725">MNTLGKHFAIAALLVLSLAVLPALITERYLLGEVVVFMIWAVVAMHWNVLTGYAGVFSLGQMLFFACGAYAMAMLSHYYDVSPWVGMPIGGAVAAAVAFFIGLACLRLSTAYVALLTLAVAYMVYTLIITESGCISNEGGRCQRLFGGTTGFSRIEDFGFRPLLRGNWILGNYYVVLGAFAISISAALVIIHGRLGLAFRALDDSTAYAAARGLNRVRYRLIAFVVTAFFTGFIGAVQAIHFRSAGPSLFDFSTLLFVLSMVIVGGLRTTWGPVLGAALMMMLLEVGKSVGDIRNTLIGLSLVLVVVLMPGGLMGLIETLFGRLWTRSRKEG</sequence>
<gene>
    <name evidence="1" type="ORF">M8744_06045</name>
</gene>
<comment type="caution">
    <text evidence="1">The sequence shown here is derived from an EMBL/GenBank/DDBJ whole genome shotgun (WGS) entry which is preliminary data.</text>
</comment>
<name>A0ACC5ZTQ9_9RHOB</name>
<accession>A0ACC5ZTQ9</accession>
<proteinExistence type="predicted"/>
<protein>
    <submittedName>
        <fullName evidence="1">Branched-chain amino acid ABC transporter permease</fullName>
    </submittedName>
</protein>
<organism evidence="1 2">
    <name type="scientific">Lutimaribacter degradans</name>
    <dbReference type="NCBI Taxonomy" id="2945989"/>
    <lineage>
        <taxon>Bacteria</taxon>
        <taxon>Pseudomonadati</taxon>
        <taxon>Pseudomonadota</taxon>
        <taxon>Alphaproteobacteria</taxon>
        <taxon>Rhodobacterales</taxon>
        <taxon>Roseobacteraceae</taxon>
        <taxon>Lutimaribacter</taxon>
    </lineage>
</organism>
<keyword evidence="2" id="KW-1185">Reference proteome</keyword>
<evidence type="ECO:0000313" key="1">
    <source>
        <dbReference type="EMBL" id="MCM2561701.1"/>
    </source>
</evidence>